<organism evidence="1">
    <name type="scientific">Rhizophora mucronata</name>
    <name type="common">Asiatic mangrove</name>
    <dbReference type="NCBI Taxonomy" id="61149"/>
    <lineage>
        <taxon>Eukaryota</taxon>
        <taxon>Viridiplantae</taxon>
        <taxon>Streptophyta</taxon>
        <taxon>Embryophyta</taxon>
        <taxon>Tracheophyta</taxon>
        <taxon>Spermatophyta</taxon>
        <taxon>Magnoliopsida</taxon>
        <taxon>eudicotyledons</taxon>
        <taxon>Gunneridae</taxon>
        <taxon>Pentapetalae</taxon>
        <taxon>rosids</taxon>
        <taxon>fabids</taxon>
        <taxon>Malpighiales</taxon>
        <taxon>Rhizophoraceae</taxon>
        <taxon>Rhizophora</taxon>
    </lineage>
</organism>
<dbReference type="AlphaFoldDB" id="A0A2P2PA66"/>
<evidence type="ECO:0000313" key="1">
    <source>
        <dbReference type="EMBL" id="MBX51523.1"/>
    </source>
</evidence>
<proteinExistence type="predicted"/>
<reference evidence="1" key="1">
    <citation type="submission" date="2018-02" db="EMBL/GenBank/DDBJ databases">
        <title>Rhizophora mucronata_Transcriptome.</title>
        <authorList>
            <person name="Meera S.P."/>
            <person name="Sreeshan A."/>
            <person name="Augustine A."/>
        </authorList>
    </citation>
    <scope>NUCLEOTIDE SEQUENCE</scope>
    <source>
        <tissue evidence="1">Leaf</tissue>
    </source>
</reference>
<protein>
    <submittedName>
        <fullName evidence="1">Uncharacterized protein</fullName>
    </submittedName>
</protein>
<name>A0A2P2PA66_RHIMU</name>
<accession>A0A2P2PA66</accession>
<sequence>MVLLNISYKLKHYVHQLTSKINIIAHGDETLLQPENKLYCPTFSWLLVHRIMRIKEQYLLKGFQNLRI</sequence>
<dbReference type="EMBL" id="GGEC01071039">
    <property type="protein sequence ID" value="MBX51523.1"/>
    <property type="molecule type" value="Transcribed_RNA"/>
</dbReference>